<evidence type="ECO:0000256" key="2">
    <source>
        <dbReference type="ARBA" id="ARBA00001947"/>
    </source>
</evidence>
<comment type="cofactor">
    <cofactor evidence="2">
        <name>Zn(2+)</name>
        <dbReference type="ChEBI" id="CHEBI:29105"/>
    </cofactor>
</comment>
<evidence type="ECO:0000256" key="8">
    <source>
        <dbReference type="ARBA" id="ARBA00022603"/>
    </source>
</evidence>
<gene>
    <name evidence="18" type="primary">ogt_1</name>
    <name evidence="18" type="ORF">RS86_02773</name>
</gene>
<evidence type="ECO:0000313" key="18">
    <source>
        <dbReference type="EMBL" id="KJL32301.1"/>
    </source>
</evidence>
<evidence type="ECO:0000256" key="7">
    <source>
        <dbReference type="ARBA" id="ARBA00022553"/>
    </source>
</evidence>
<dbReference type="InterPro" id="IPR008332">
    <property type="entry name" value="MethylG_MeTrfase_N"/>
</dbReference>
<evidence type="ECO:0000256" key="9">
    <source>
        <dbReference type="ARBA" id="ARBA00022679"/>
    </source>
</evidence>
<dbReference type="InterPro" id="IPR001497">
    <property type="entry name" value="MethylDNA_cys_MeTrfase_AS"/>
</dbReference>
<dbReference type="GO" id="GO:0032259">
    <property type="term" value="P:methylation"/>
    <property type="evidence" value="ECO:0007669"/>
    <property type="project" value="UniProtKB-KW"/>
</dbReference>
<evidence type="ECO:0000256" key="6">
    <source>
        <dbReference type="ARBA" id="ARBA00015377"/>
    </source>
</evidence>
<comment type="catalytic activity">
    <reaction evidence="1">
        <text>a 4-O-methyl-thymidine in DNA + L-cysteinyl-[protein] = a thymidine in DNA + S-methyl-L-cysteinyl-[protein]</text>
        <dbReference type="Rhea" id="RHEA:53428"/>
        <dbReference type="Rhea" id="RHEA-COMP:10131"/>
        <dbReference type="Rhea" id="RHEA-COMP:10132"/>
        <dbReference type="Rhea" id="RHEA-COMP:13555"/>
        <dbReference type="Rhea" id="RHEA-COMP:13556"/>
        <dbReference type="ChEBI" id="CHEBI:29950"/>
        <dbReference type="ChEBI" id="CHEBI:82612"/>
        <dbReference type="ChEBI" id="CHEBI:137386"/>
        <dbReference type="ChEBI" id="CHEBI:137387"/>
        <dbReference type="EC" id="2.1.1.63"/>
    </reaction>
</comment>
<dbReference type="RefSeq" id="WP_045272811.1">
    <property type="nucleotide sequence ID" value="NZ_JYIX01000037.1"/>
</dbReference>
<comment type="caution">
    <text evidence="18">The sequence shown here is derived from an EMBL/GenBank/DDBJ whole genome shotgun (WGS) entry which is preliminary data.</text>
</comment>
<dbReference type="PATRIC" id="fig|582680.6.peg.2845"/>
<dbReference type="FunFam" id="1.10.10.10:FF:000214">
    <property type="entry name" value="Methylated-DNA--protein-cysteine methyltransferase"/>
    <property type="match status" value="1"/>
</dbReference>
<dbReference type="AlphaFoldDB" id="A0A0F0LLA7"/>
<proteinExistence type="inferred from homology"/>
<evidence type="ECO:0000259" key="16">
    <source>
        <dbReference type="Pfam" id="PF01035"/>
    </source>
</evidence>
<reference evidence="18 19" key="1">
    <citation type="submission" date="2015-02" db="EMBL/GenBank/DDBJ databases">
        <title>Draft genome sequences of ten Microbacterium spp. with emphasis on heavy metal contaminated environments.</title>
        <authorList>
            <person name="Corretto E."/>
        </authorList>
    </citation>
    <scope>NUCLEOTIDE SEQUENCE [LARGE SCALE GENOMIC DNA]</scope>
    <source>
        <strain evidence="18 19">ARN176</strain>
    </source>
</reference>
<dbReference type="GO" id="GO:0046872">
    <property type="term" value="F:metal ion binding"/>
    <property type="evidence" value="ECO:0007669"/>
    <property type="project" value="UniProtKB-KW"/>
</dbReference>
<dbReference type="Gene3D" id="3.30.160.70">
    <property type="entry name" value="Methylated DNA-protein cysteine methyltransferase domain"/>
    <property type="match status" value="1"/>
</dbReference>
<dbReference type="PROSITE" id="PS00374">
    <property type="entry name" value="MGMT"/>
    <property type="match status" value="1"/>
</dbReference>
<keyword evidence="10" id="KW-0479">Metal-binding</keyword>
<evidence type="ECO:0000313" key="19">
    <source>
        <dbReference type="Proteomes" id="UP000033740"/>
    </source>
</evidence>
<dbReference type="Proteomes" id="UP000033740">
    <property type="component" value="Unassembled WGS sequence"/>
</dbReference>
<dbReference type="SUPFAM" id="SSF53155">
    <property type="entry name" value="Methylated DNA-protein cysteine methyltransferase domain"/>
    <property type="match status" value="1"/>
</dbReference>
<feature type="domain" description="Methylguanine DNA methyltransferase ribonuclease-like" evidence="17">
    <location>
        <begin position="3"/>
        <end position="75"/>
    </location>
</feature>
<dbReference type="InterPro" id="IPR036217">
    <property type="entry name" value="MethylDNA_cys_MeTrfase_DNAb"/>
</dbReference>
<keyword evidence="8 18" id="KW-0489">Methyltransferase</keyword>
<keyword evidence="7" id="KW-0597">Phosphoprotein</keyword>
<dbReference type="Pfam" id="PF01035">
    <property type="entry name" value="DNA_binding_1"/>
    <property type="match status" value="1"/>
</dbReference>
<dbReference type="PANTHER" id="PTHR46460">
    <property type="entry name" value="METHYLATED-DNA--PROTEIN-CYSTEINE METHYLTRANSFERASE"/>
    <property type="match status" value="1"/>
</dbReference>
<evidence type="ECO:0000256" key="10">
    <source>
        <dbReference type="ARBA" id="ARBA00022723"/>
    </source>
</evidence>
<comment type="similarity">
    <text evidence="4">Belongs to the MGMT family.</text>
</comment>
<evidence type="ECO:0000256" key="11">
    <source>
        <dbReference type="ARBA" id="ARBA00022763"/>
    </source>
</evidence>
<dbReference type="NCBIfam" id="TIGR00589">
    <property type="entry name" value="ogt"/>
    <property type="match status" value="1"/>
</dbReference>
<dbReference type="EC" id="2.1.1.63" evidence="5"/>
<accession>A0A0F0LLA7</accession>
<name>A0A0F0LLA7_9MICO</name>
<dbReference type="PANTHER" id="PTHR46460:SF1">
    <property type="entry name" value="METHYLATED-DNA--PROTEIN-CYSTEINE METHYLTRANSFERASE"/>
    <property type="match status" value="1"/>
</dbReference>
<dbReference type="EMBL" id="JYIX01000037">
    <property type="protein sequence ID" value="KJL32301.1"/>
    <property type="molecule type" value="Genomic_DNA"/>
</dbReference>
<dbReference type="Gene3D" id="1.10.10.10">
    <property type="entry name" value="Winged helix-like DNA-binding domain superfamily/Winged helix DNA-binding domain"/>
    <property type="match status" value="1"/>
</dbReference>
<evidence type="ECO:0000256" key="14">
    <source>
        <dbReference type="ARBA" id="ARBA00023204"/>
    </source>
</evidence>
<evidence type="ECO:0000259" key="17">
    <source>
        <dbReference type="Pfam" id="PF02870"/>
    </source>
</evidence>
<keyword evidence="11" id="KW-0227">DNA damage</keyword>
<sequence length="171" mass="17619">MTYSGSIATPVGVIAVHSDGVAITRVTWPRAGRSVASVPGESQDAERDPLLAEALAQLGAYFAGERSGFDLPFDLGPQSDVTNAVLHALYDTVGHGQTVTYGELAERSGTTVPARAIGAIMGANPIPIIVPCHRVVASDGLGGYSGGAPGEGLLTKRWLLEHEGALPTALF</sequence>
<dbReference type="GO" id="GO:0003677">
    <property type="term" value="F:DNA binding"/>
    <property type="evidence" value="ECO:0007669"/>
    <property type="project" value="UniProtKB-KW"/>
</dbReference>
<keyword evidence="13" id="KW-0238">DNA-binding</keyword>
<comment type="function">
    <text evidence="3">Involved in the cellular defense against the biological effects of O6-methylguanine (O6-MeG) and O4-methylthymine (O4-MeT) in DNA. Repairs the methylated nucleobase in DNA by stoichiometrically transferring the methyl group to a cysteine residue in the enzyme. This is a suicide reaction: the enzyme is irreversibly inactivated.</text>
</comment>
<comment type="catalytic activity">
    <reaction evidence="15">
        <text>a 6-O-methyl-2'-deoxyguanosine in DNA + L-cysteinyl-[protein] = S-methyl-L-cysteinyl-[protein] + a 2'-deoxyguanosine in DNA</text>
        <dbReference type="Rhea" id="RHEA:24000"/>
        <dbReference type="Rhea" id="RHEA-COMP:10131"/>
        <dbReference type="Rhea" id="RHEA-COMP:10132"/>
        <dbReference type="Rhea" id="RHEA-COMP:11367"/>
        <dbReference type="Rhea" id="RHEA-COMP:11368"/>
        <dbReference type="ChEBI" id="CHEBI:29950"/>
        <dbReference type="ChEBI" id="CHEBI:82612"/>
        <dbReference type="ChEBI" id="CHEBI:85445"/>
        <dbReference type="ChEBI" id="CHEBI:85448"/>
        <dbReference type="EC" id="2.1.1.63"/>
    </reaction>
</comment>
<keyword evidence="19" id="KW-1185">Reference proteome</keyword>
<protein>
    <recommendedName>
        <fullName evidence="6">Methylated-DNA--protein-cysteine methyltransferase</fullName>
        <ecNumber evidence="5">2.1.1.63</ecNumber>
    </recommendedName>
</protein>
<dbReference type="InterPro" id="IPR036388">
    <property type="entry name" value="WH-like_DNA-bd_sf"/>
</dbReference>
<feature type="domain" description="Methylated-DNA-[protein]-cysteine S-methyltransferase DNA binding" evidence="16">
    <location>
        <begin position="83"/>
        <end position="165"/>
    </location>
</feature>
<evidence type="ECO:0000256" key="12">
    <source>
        <dbReference type="ARBA" id="ARBA00022833"/>
    </source>
</evidence>
<evidence type="ECO:0000256" key="13">
    <source>
        <dbReference type="ARBA" id="ARBA00023125"/>
    </source>
</evidence>
<evidence type="ECO:0000256" key="5">
    <source>
        <dbReference type="ARBA" id="ARBA00011918"/>
    </source>
</evidence>
<dbReference type="InterPro" id="IPR014048">
    <property type="entry name" value="MethylDNA_cys_MeTrfase_DNA-bd"/>
</dbReference>
<evidence type="ECO:0000256" key="3">
    <source>
        <dbReference type="ARBA" id="ARBA00003317"/>
    </source>
</evidence>
<dbReference type="CDD" id="cd06445">
    <property type="entry name" value="ATase"/>
    <property type="match status" value="1"/>
</dbReference>
<dbReference type="Pfam" id="PF02870">
    <property type="entry name" value="Methyltransf_1N"/>
    <property type="match status" value="1"/>
</dbReference>
<dbReference type="GO" id="GO:0006281">
    <property type="term" value="P:DNA repair"/>
    <property type="evidence" value="ECO:0007669"/>
    <property type="project" value="UniProtKB-KW"/>
</dbReference>
<keyword evidence="9 18" id="KW-0808">Transferase</keyword>
<evidence type="ECO:0000256" key="1">
    <source>
        <dbReference type="ARBA" id="ARBA00001286"/>
    </source>
</evidence>
<evidence type="ECO:0000256" key="4">
    <source>
        <dbReference type="ARBA" id="ARBA00008711"/>
    </source>
</evidence>
<organism evidence="18 19">
    <name type="scientific">Microbacterium azadirachtae</name>
    <dbReference type="NCBI Taxonomy" id="582680"/>
    <lineage>
        <taxon>Bacteria</taxon>
        <taxon>Bacillati</taxon>
        <taxon>Actinomycetota</taxon>
        <taxon>Actinomycetes</taxon>
        <taxon>Micrococcales</taxon>
        <taxon>Microbacteriaceae</taxon>
        <taxon>Microbacterium</taxon>
    </lineage>
</organism>
<dbReference type="STRING" id="582680.RS86_02773"/>
<evidence type="ECO:0000256" key="15">
    <source>
        <dbReference type="ARBA" id="ARBA00049348"/>
    </source>
</evidence>
<dbReference type="GO" id="GO:0003908">
    <property type="term" value="F:methylated-DNA-[protein]-cysteine S-methyltransferase activity"/>
    <property type="evidence" value="ECO:0007669"/>
    <property type="project" value="UniProtKB-EC"/>
</dbReference>
<keyword evidence="12" id="KW-0862">Zinc</keyword>
<keyword evidence="14" id="KW-0234">DNA repair</keyword>
<dbReference type="SUPFAM" id="SSF46767">
    <property type="entry name" value="Methylated DNA-protein cysteine methyltransferase, C-terminal domain"/>
    <property type="match status" value="1"/>
</dbReference>
<dbReference type="InterPro" id="IPR036631">
    <property type="entry name" value="MGMT_N_sf"/>
</dbReference>